<keyword evidence="2" id="KW-0645">Protease</keyword>
<gene>
    <name evidence="6" type="ORF">BPOR_0067g00160</name>
</gene>
<dbReference type="GO" id="GO:0006508">
    <property type="term" value="P:proteolysis"/>
    <property type="evidence" value="ECO:0007669"/>
    <property type="project" value="UniProtKB-KW"/>
</dbReference>
<dbReference type="Proteomes" id="UP000297280">
    <property type="component" value="Unassembled WGS sequence"/>
</dbReference>
<evidence type="ECO:0000256" key="1">
    <source>
        <dbReference type="ARBA" id="ARBA00005234"/>
    </source>
</evidence>
<reference evidence="6 7" key="1">
    <citation type="submission" date="2017-12" db="EMBL/GenBank/DDBJ databases">
        <title>Comparative genomics of Botrytis spp.</title>
        <authorList>
            <person name="Valero-Jimenez C.A."/>
            <person name="Tapia P."/>
            <person name="Veloso J."/>
            <person name="Silva-Moreno E."/>
            <person name="Staats M."/>
            <person name="Valdes J.H."/>
            <person name="Van Kan J.A.L."/>
        </authorList>
    </citation>
    <scope>NUCLEOTIDE SEQUENCE [LARGE SCALE GENOMIC DNA]</scope>
    <source>
        <strain evidence="6 7">MUCL3349</strain>
    </source>
</reference>
<dbReference type="InterPro" id="IPR003653">
    <property type="entry name" value="Peptidase_C48_C"/>
</dbReference>
<comment type="caution">
    <text evidence="6">The sequence shown here is derived from an EMBL/GenBank/DDBJ whole genome shotgun (WGS) entry which is preliminary data.</text>
</comment>
<dbReference type="STRING" id="87229.A0A4Z1L0Q7"/>
<evidence type="ECO:0000313" key="7">
    <source>
        <dbReference type="Proteomes" id="UP000297280"/>
    </source>
</evidence>
<proteinExistence type="inferred from homology"/>
<dbReference type="AlphaFoldDB" id="A0A4Z1L0Q7"/>
<evidence type="ECO:0000313" key="6">
    <source>
        <dbReference type="EMBL" id="TGO90374.1"/>
    </source>
</evidence>
<dbReference type="EMBL" id="PQXO01000067">
    <property type="protein sequence ID" value="TGO90374.1"/>
    <property type="molecule type" value="Genomic_DNA"/>
</dbReference>
<feature type="compositionally biased region" description="Basic and acidic residues" evidence="4">
    <location>
        <begin position="469"/>
        <end position="487"/>
    </location>
</feature>
<name>A0A4Z1L0Q7_9HELO</name>
<protein>
    <recommendedName>
        <fullName evidence="5">Ubiquitin-like protease family profile domain-containing protein</fullName>
    </recommendedName>
</protein>
<evidence type="ECO:0000259" key="5">
    <source>
        <dbReference type="PROSITE" id="PS50600"/>
    </source>
</evidence>
<comment type="similarity">
    <text evidence="1">Belongs to the peptidase C48 family.</text>
</comment>
<sequence>MAELPQEWLRAAFDTFQDEFISFQRFTSGFITDPMNLQKLKYPAWLNDEILEEYCRLISTACSNAYITNSFALENPSIELKKFINRDNYLILLTGIAIIPINLNNVHWTFACVWLTSKTELLIEYYDSNIDSNPSWESLPSILQTWIQRTFPPTVERKMWEGRSPQQRNSSDCGLFVLMGIRMRAMGWRVFSQEEADKIMPEARHRVFAEIIAGHLNPSLEDMKIYDSIVSGEIQFPDLHEMHSVNYAIERDSAGNEFINLDSPETELFTFDGKNDEVEDTHYQFTLRSMESAAGRDLTENADKSAFDPMEINGAGGLIGNLHEFKLDSIETNDEDNPLGDTIGHVIENPHSTNCLSLARVTDQKNSDLIIESQNQELDMELNSNARAEGKLSIKLGNEFYSNSKLETREIASEELFLAESEERKSQDSIKDVGGKIVAAQEVIPENVAQSNLLSSTDAGFKKNSSRNRSRDDGNHGDVGTRIKRQRNEGSDLNRALLAADKFASPTALIENLRTAIIAYRGRSRQKQRQKTSLASLWSNIRPEEHNPQTIFQRNTRLNFARRWFEVKARLPKNPREQISQMKKMLNLKGNYEEQNKEFKAANTYANRCLFWVELIGKLSFLSDGCHEVIVCACGESTTELERMKKDHREKYFERVLFRIRQEPNDIMEKIRASAPLYRALIENNLPDHQLALEGNRQFDSMSFAELVSLDPAPRKMAIFQHDTISR</sequence>
<accession>A0A4Z1L0Q7</accession>
<dbReference type="PROSITE" id="PS50600">
    <property type="entry name" value="ULP_PROTEASE"/>
    <property type="match status" value="1"/>
</dbReference>
<keyword evidence="7" id="KW-1185">Reference proteome</keyword>
<keyword evidence="3" id="KW-0378">Hydrolase</keyword>
<evidence type="ECO:0000256" key="4">
    <source>
        <dbReference type="SAM" id="MobiDB-lite"/>
    </source>
</evidence>
<evidence type="ECO:0000256" key="2">
    <source>
        <dbReference type="ARBA" id="ARBA00022670"/>
    </source>
</evidence>
<dbReference type="GO" id="GO:0019783">
    <property type="term" value="F:ubiquitin-like protein peptidase activity"/>
    <property type="evidence" value="ECO:0007669"/>
    <property type="project" value="UniProtKB-ARBA"/>
</dbReference>
<evidence type="ECO:0000256" key="3">
    <source>
        <dbReference type="ARBA" id="ARBA00022801"/>
    </source>
</evidence>
<feature type="domain" description="Ubiquitin-like protease family profile" evidence="5">
    <location>
        <begin position="30"/>
        <end position="184"/>
    </location>
</feature>
<dbReference type="Gene3D" id="3.40.395.10">
    <property type="entry name" value="Adenoviral Proteinase, Chain A"/>
    <property type="match status" value="1"/>
</dbReference>
<dbReference type="SUPFAM" id="SSF54001">
    <property type="entry name" value="Cysteine proteinases"/>
    <property type="match status" value="1"/>
</dbReference>
<dbReference type="Pfam" id="PF02902">
    <property type="entry name" value="Peptidase_C48"/>
    <property type="match status" value="1"/>
</dbReference>
<organism evidence="6 7">
    <name type="scientific">Botrytis porri</name>
    <dbReference type="NCBI Taxonomy" id="87229"/>
    <lineage>
        <taxon>Eukaryota</taxon>
        <taxon>Fungi</taxon>
        <taxon>Dikarya</taxon>
        <taxon>Ascomycota</taxon>
        <taxon>Pezizomycotina</taxon>
        <taxon>Leotiomycetes</taxon>
        <taxon>Helotiales</taxon>
        <taxon>Sclerotiniaceae</taxon>
        <taxon>Botrytis</taxon>
    </lineage>
</organism>
<feature type="region of interest" description="Disordered" evidence="4">
    <location>
        <begin position="455"/>
        <end position="487"/>
    </location>
</feature>
<dbReference type="GO" id="GO:0008234">
    <property type="term" value="F:cysteine-type peptidase activity"/>
    <property type="evidence" value="ECO:0007669"/>
    <property type="project" value="InterPro"/>
</dbReference>
<dbReference type="InterPro" id="IPR038765">
    <property type="entry name" value="Papain-like_cys_pep_sf"/>
</dbReference>